<accession>A0A8S5N692</accession>
<feature type="region of interest" description="Disordered" evidence="1">
    <location>
        <begin position="33"/>
        <end position="55"/>
    </location>
</feature>
<name>A0A8S5N692_9CAUD</name>
<feature type="compositionally biased region" description="Pro residues" evidence="1">
    <location>
        <begin position="46"/>
        <end position="55"/>
    </location>
</feature>
<evidence type="ECO:0000256" key="1">
    <source>
        <dbReference type="SAM" id="MobiDB-lite"/>
    </source>
</evidence>
<reference evidence="2" key="1">
    <citation type="journal article" date="2021" name="Proc. Natl. Acad. Sci. U.S.A.">
        <title>A Catalog of Tens of Thousands of Viruses from Human Metagenomes Reveals Hidden Associations with Chronic Diseases.</title>
        <authorList>
            <person name="Tisza M.J."/>
            <person name="Buck C.B."/>
        </authorList>
    </citation>
    <scope>NUCLEOTIDE SEQUENCE</scope>
    <source>
        <strain evidence="2">Ct8ME27</strain>
    </source>
</reference>
<proteinExistence type="predicted"/>
<organism evidence="2">
    <name type="scientific">Myoviridae sp. ct8ME27</name>
    <dbReference type="NCBI Taxonomy" id="2826622"/>
    <lineage>
        <taxon>Viruses</taxon>
        <taxon>Duplodnaviria</taxon>
        <taxon>Heunggongvirae</taxon>
        <taxon>Uroviricota</taxon>
        <taxon>Caudoviricetes</taxon>
    </lineage>
</organism>
<sequence length="55" mass="6673">MTIPGYRKFMELLNGRFVMLEDRNRHELQTDERLFPDSGTIRRTPEPYPPPLNYY</sequence>
<protein>
    <submittedName>
        <fullName evidence="2">Uncharacterized protein</fullName>
    </submittedName>
</protein>
<dbReference type="EMBL" id="BK015080">
    <property type="protein sequence ID" value="DAD90269.1"/>
    <property type="molecule type" value="Genomic_DNA"/>
</dbReference>
<evidence type="ECO:0000313" key="2">
    <source>
        <dbReference type="EMBL" id="DAD90269.1"/>
    </source>
</evidence>